<evidence type="ECO:0000313" key="2">
    <source>
        <dbReference type="Proteomes" id="UP000002875"/>
    </source>
</evidence>
<reference evidence="1 2" key="1">
    <citation type="submission" date="2011-07" db="EMBL/GenBank/DDBJ databases">
        <title>The complete genome of chromosome of Emticicia oligotrophica DSM 17448.</title>
        <authorList>
            <consortium name="US DOE Joint Genome Institute (JGI-PGF)"/>
            <person name="Lucas S."/>
            <person name="Han J."/>
            <person name="Lapidus A."/>
            <person name="Bruce D."/>
            <person name="Goodwin L."/>
            <person name="Pitluck S."/>
            <person name="Peters L."/>
            <person name="Kyrpides N."/>
            <person name="Mavromatis K."/>
            <person name="Ivanova N."/>
            <person name="Ovchinnikova G."/>
            <person name="Teshima H."/>
            <person name="Detter J.C."/>
            <person name="Tapia R."/>
            <person name="Han C."/>
            <person name="Land M."/>
            <person name="Hauser L."/>
            <person name="Markowitz V."/>
            <person name="Cheng J.-F."/>
            <person name="Hugenholtz P."/>
            <person name="Woyke T."/>
            <person name="Wu D."/>
            <person name="Tindall B."/>
            <person name="Pomrenke H."/>
            <person name="Brambilla E."/>
            <person name="Klenk H.-P."/>
            <person name="Eisen J.A."/>
        </authorList>
    </citation>
    <scope>NUCLEOTIDE SEQUENCE [LARGE SCALE GENOMIC DNA]</scope>
    <source>
        <strain evidence="1 2">DSM 17448</strain>
    </source>
</reference>
<dbReference type="EMBL" id="CP002961">
    <property type="protein sequence ID" value="AFK03087.1"/>
    <property type="molecule type" value="Genomic_DNA"/>
</dbReference>
<keyword evidence="2" id="KW-1185">Reference proteome</keyword>
<sequence length="354" mass="40594">MNSTQTLFRGVKRNYHLVKFLYKIIFCLLLSLTLSTSYSQRVSIQVLQQGVSYSDSSYYDIIPVGDKFWIGGKYGTLKTIDSEGNLNNISYPNLQVDIYKLDYFDKNNLIISGDKGIVYKHNLNSNTWETIKIKGFEKSCFYNLTVVNDSTAYICGGKSAIAHSKKTVPFGFILKTTDKGKTWTQVYKNAFKMVWCVKYNVLDHKVYALMYTPNKTHLFALENEKWERRQKIGNSIFHEIQFENTEDFIAMGGWMGKKGRIHHKNQKLELPHSGLLWGRVTNEKYEIYSACNGQIVLGDKAGNYKVFGEKLNKAFNIYETVFTSPTTAISIGSARTILMLKIIEENPISRISQK</sequence>
<protein>
    <recommendedName>
        <fullName evidence="3">Photosynthesis system II assembly factor Ycf48/Hcf136-like domain-containing protein</fullName>
    </recommendedName>
</protein>
<proteinExistence type="predicted"/>
<name>A0ABN4ALI0_EMTOG</name>
<gene>
    <name evidence="1" type="ordered locus">Emtol_1947</name>
</gene>
<accession>A0ABN4ALI0</accession>
<dbReference type="SUPFAM" id="SSF50978">
    <property type="entry name" value="WD40 repeat-like"/>
    <property type="match status" value="1"/>
</dbReference>
<evidence type="ECO:0000313" key="1">
    <source>
        <dbReference type="EMBL" id="AFK03087.1"/>
    </source>
</evidence>
<evidence type="ECO:0008006" key="3">
    <source>
        <dbReference type="Google" id="ProtNLM"/>
    </source>
</evidence>
<organism evidence="1 2">
    <name type="scientific">Emticicia oligotrophica (strain DSM 17448 / CIP 109782 / MTCC 6937 / GPTSA100-15)</name>
    <dbReference type="NCBI Taxonomy" id="929562"/>
    <lineage>
        <taxon>Bacteria</taxon>
        <taxon>Pseudomonadati</taxon>
        <taxon>Bacteroidota</taxon>
        <taxon>Cytophagia</taxon>
        <taxon>Cytophagales</taxon>
        <taxon>Leadbetterellaceae</taxon>
        <taxon>Emticicia</taxon>
    </lineage>
</organism>
<dbReference type="InterPro" id="IPR036322">
    <property type="entry name" value="WD40_repeat_dom_sf"/>
</dbReference>
<dbReference type="SUPFAM" id="SSF110296">
    <property type="entry name" value="Oligoxyloglucan reducing end-specific cellobiohydrolase"/>
    <property type="match status" value="1"/>
</dbReference>
<dbReference type="Proteomes" id="UP000002875">
    <property type="component" value="Chromosome"/>
</dbReference>